<dbReference type="SUPFAM" id="SSF46785">
    <property type="entry name" value="Winged helix' DNA-binding domain"/>
    <property type="match status" value="1"/>
</dbReference>
<feature type="compositionally biased region" description="Polar residues" evidence="6">
    <location>
        <begin position="185"/>
        <end position="204"/>
    </location>
</feature>
<dbReference type="InterPro" id="IPR036388">
    <property type="entry name" value="WH-like_DNA-bd_sf"/>
</dbReference>
<evidence type="ECO:0000313" key="9">
    <source>
        <dbReference type="Proteomes" id="UP000499080"/>
    </source>
</evidence>
<feature type="domain" description="HSF-type DNA-binding" evidence="7">
    <location>
        <begin position="11"/>
        <end position="116"/>
    </location>
</feature>
<dbReference type="AlphaFoldDB" id="A0A4Y2BAN9"/>
<sequence>MMKPKTPPNAQPLRFPQKLWKIVNDCQSGAVSWSPHGKSILLRYSLFKEEFMSPKNYFFKTENISSFVRQLNLYGFRKVYDHTHKQSYKANRELHEFSNIYFQRDRCHLLDKVTRKSGVLNDRNYFLSGSHRSMELANNSCREKKFDEINIVEDNVYGQQIENDEGGQSLQEETSEGQEVKDSETQQAADAPQTEQSPYPSQVLPSAAVIRSEPMKKKRGRKHESKRDPNKPKLFRFSKLKLKQLCVPTLKADLFPNLIHYDDEDTSCFLRSTSPDVILSSTLPFQESPEFLELKDTYHRLYEPRIRQKYPLRPFSILYHGKAPYDSKQRNRSLRI</sequence>
<dbReference type="Gene3D" id="1.10.10.10">
    <property type="entry name" value="Winged helix-like DNA-binding domain superfamily/Winged helix DNA-binding domain"/>
    <property type="match status" value="1"/>
</dbReference>
<keyword evidence="9" id="KW-1185">Reference proteome</keyword>
<dbReference type="InterPro" id="IPR036390">
    <property type="entry name" value="WH_DNA-bd_sf"/>
</dbReference>
<dbReference type="Pfam" id="PF00447">
    <property type="entry name" value="HSF_DNA-bind"/>
    <property type="match status" value="1"/>
</dbReference>
<evidence type="ECO:0000256" key="5">
    <source>
        <dbReference type="RuleBase" id="RU004020"/>
    </source>
</evidence>
<dbReference type="PANTHER" id="PTHR10015:SF465">
    <property type="entry name" value="HSF-TYPE DNA-BINDING DOMAIN-CONTAINING PROTEIN"/>
    <property type="match status" value="1"/>
</dbReference>
<evidence type="ECO:0000313" key="8">
    <source>
        <dbReference type="EMBL" id="GBL88174.1"/>
    </source>
</evidence>
<accession>A0A4Y2BAN9</accession>
<dbReference type="Proteomes" id="UP000499080">
    <property type="component" value="Unassembled WGS sequence"/>
</dbReference>
<dbReference type="OrthoDB" id="6418155at2759"/>
<evidence type="ECO:0000259" key="7">
    <source>
        <dbReference type="SMART" id="SM00415"/>
    </source>
</evidence>
<keyword evidence="4" id="KW-0539">Nucleus</keyword>
<evidence type="ECO:0000256" key="1">
    <source>
        <dbReference type="ARBA" id="ARBA00004123"/>
    </source>
</evidence>
<evidence type="ECO:0000256" key="2">
    <source>
        <dbReference type="ARBA" id="ARBA00006403"/>
    </source>
</evidence>
<organism evidence="8 9">
    <name type="scientific">Araneus ventricosus</name>
    <name type="common">Orbweaver spider</name>
    <name type="synonym">Epeira ventricosa</name>
    <dbReference type="NCBI Taxonomy" id="182803"/>
    <lineage>
        <taxon>Eukaryota</taxon>
        <taxon>Metazoa</taxon>
        <taxon>Ecdysozoa</taxon>
        <taxon>Arthropoda</taxon>
        <taxon>Chelicerata</taxon>
        <taxon>Arachnida</taxon>
        <taxon>Araneae</taxon>
        <taxon>Araneomorphae</taxon>
        <taxon>Entelegynae</taxon>
        <taxon>Araneoidea</taxon>
        <taxon>Araneidae</taxon>
        <taxon>Araneus</taxon>
    </lineage>
</organism>
<dbReference type="EMBL" id="BGPR01000058">
    <property type="protein sequence ID" value="GBL88174.1"/>
    <property type="molecule type" value="Genomic_DNA"/>
</dbReference>
<comment type="subcellular location">
    <subcellularLocation>
        <location evidence="1">Nucleus</location>
    </subcellularLocation>
</comment>
<evidence type="ECO:0000256" key="3">
    <source>
        <dbReference type="ARBA" id="ARBA00023125"/>
    </source>
</evidence>
<dbReference type="GO" id="GO:0005634">
    <property type="term" value="C:nucleus"/>
    <property type="evidence" value="ECO:0007669"/>
    <property type="project" value="UniProtKB-SubCell"/>
</dbReference>
<evidence type="ECO:0000256" key="6">
    <source>
        <dbReference type="SAM" id="MobiDB-lite"/>
    </source>
</evidence>
<name>A0A4Y2BAN9_ARAVE</name>
<comment type="similarity">
    <text evidence="2 5">Belongs to the HSF family.</text>
</comment>
<dbReference type="SMART" id="SM00415">
    <property type="entry name" value="HSF"/>
    <property type="match status" value="1"/>
</dbReference>
<feature type="region of interest" description="Disordered" evidence="6">
    <location>
        <begin position="167"/>
        <end position="233"/>
    </location>
</feature>
<dbReference type="InterPro" id="IPR000232">
    <property type="entry name" value="HSF_DNA-bd"/>
</dbReference>
<protein>
    <recommendedName>
        <fullName evidence="7">HSF-type DNA-binding domain-containing protein</fullName>
    </recommendedName>
</protein>
<keyword evidence="3" id="KW-0238">DNA-binding</keyword>
<dbReference type="GO" id="GO:0003700">
    <property type="term" value="F:DNA-binding transcription factor activity"/>
    <property type="evidence" value="ECO:0007669"/>
    <property type="project" value="InterPro"/>
</dbReference>
<proteinExistence type="inferred from homology"/>
<comment type="caution">
    <text evidence="8">The sequence shown here is derived from an EMBL/GenBank/DDBJ whole genome shotgun (WGS) entry which is preliminary data.</text>
</comment>
<gene>
    <name evidence="8" type="ORF">AVEN_117770_1</name>
</gene>
<dbReference type="PANTHER" id="PTHR10015">
    <property type="entry name" value="HEAT SHOCK TRANSCRIPTION FACTOR"/>
    <property type="match status" value="1"/>
</dbReference>
<reference evidence="8 9" key="1">
    <citation type="journal article" date="2019" name="Sci. Rep.">
        <title>Orb-weaving spider Araneus ventricosus genome elucidates the spidroin gene catalogue.</title>
        <authorList>
            <person name="Kono N."/>
            <person name="Nakamura H."/>
            <person name="Ohtoshi R."/>
            <person name="Moran D.A.P."/>
            <person name="Shinohara A."/>
            <person name="Yoshida Y."/>
            <person name="Fujiwara M."/>
            <person name="Mori M."/>
            <person name="Tomita M."/>
            <person name="Arakawa K."/>
        </authorList>
    </citation>
    <scope>NUCLEOTIDE SEQUENCE [LARGE SCALE GENOMIC DNA]</scope>
</reference>
<evidence type="ECO:0000256" key="4">
    <source>
        <dbReference type="ARBA" id="ARBA00023242"/>
    </source>
</evidence>
<dbReference type="GO" id="GO:0043565">
    <property type="term" value="F:sequence-specific DNA binding"/>
    <property type="evidence" value="ECO:0007669"/>
    <property type="project" value="InterPro"/>
</dbReference>